<organism evidence="1 2">
    <name type="scientific">Portunus trituberculatus</name>
    <name type="common">Swimming crab</name>
    <name type="synonym">Neptunus trituberculatus</name>
    <dbReference type="NCBI Taxonomy" id="210409"/>
    <lineage>
        <taxon>Eukaryota</taxon>
        <taxon>Metazoa</taxon>
        <taxon>Ecdysozoa</taxon>
        <taxon>Arthropoda</taxon>
        <taxon>Crustacea</taxon>
        <taxon>Multicrustacea</taxon>
        <taxon>Malacostraca</taxon>
        <taxon>Eumalacostraca</taxon>
        <taxon>Eucarida</taxon>
        <taxon>Decapoda</taxon>
        <taxon>Pleocyemata</taxon>
        <taxon>Brachyura</taxon>
        <taxon>Eubrachyura</taxon>
        <taxon>Portunoidea</taxon>
        <taxon>Portunidae</taxon>
        <taxon>Portuninae</taxon>
        <taxon>Portunus</taxon>
    </lineage>
</organism>
<reference evidence="1 2" key="1">
    <citation type="submission" date="2019-05" db="EMBL/GenBank/DDBJ databases">
        <title>Another draft genome of Portunus trituberculatus and its Hox gene families provides insights of decapod evolution.</title>
        <authorList>
            <person name="Jeong J.-H."/>
            <person name="Song I."/>
            <person name="Kim S."/>
            <person name="Choi T."/>
            <person name="Kim D."/>
            <person name="Ryu S."/>
            <person name="Kim W."/>
        </authorList>
    </citation>
    <scope>NUCLEOTIDE SEQUENCE [LARGE SCALE GENOMIC DNA]</scope>
    <source>
        <tissue evidence="1">Muscle</tissue>
    </source>
</reference>
<keyword evidence="2" id="KW-1185">Reference proteome</keyword>
<name>A0A5B7H0D9_PORTR</name>
<accession>A0A5B7H0D9</accession>
<sequence>MVWALPLADECASAPLGHWQDELGHRAWVTCFLTLPRAALVRGDSEAWEVLVGCGRGWVGWVTRTGFSGRPRMKGRRYCGHLHGRGFREHRRACQTPMDGLHCRQDHIRTSFSLPSTEGGGASR</sequence>
<evidence type="ECO:0000313" key="2">
    <source>
        <dbReference type="Proteomes" id="UP000324222"/>
    </source>
</evidence>
<dbReference type="AlphaFoldDB" id="A0A5B7H0D9"/>
<dbReference type="EMBL" id="VSRR010020706">
    <property type="protein sequence ID" value="MPC63359.1"/>
    <property type="molecule type" value="Genomic_DNA"/>
</dbReference>
<evidence type="ECO:0000313" key="1">
    <source>
        <dbReference type="EMBL" id="MPC63359.1"/>
    </source>
</evidence>
<protein>
    <submittedName>
        <fullName evidence="1">Uncharacterized protein</fullName>
    </submittedName>
</protein>
<proteinExistence type="predicted"/>
<comment type="caution">
    <text evidence="1">The sequence shown here is derived from an EMBL/GenBank/DDBJ whole genome shotgun (WGS) entry which is preliminary data.</text>
</comment>
<gene>
    <name evidence="1" type="ORF">E2C01_057457</name>
</gene>
<dbReference type="Proteomes" id="UP000324222">
    <property type="component" value="Unassembled WGS sequence"/>
</dbReference>